<dbReference type="WBParaSite" id="ECPE_0000190101-mRNA-1">
    <property type="protein sequence ID" value="ECPE_0000190101-mRNA-1"/>
    <property type="gene ID" value="ECPE_0000190101"/>
</dbReference>
<name>A0A183A4L6_9TREM</name>
<evidence type="ECO:0000313" key="3">
    <source>
        <dbReference type="WBParaSite" id="ECPE_0000190101-mRNA-1"/>
    </source>
</evidence>
<dbReference type="Proteomes" id="UP000272942">
    <property type="component" value="Unassembled WGS sequence"/>
</dbReference>
<dbReference type="AlphaFoldDB" id="A0A183A4L6"/>
<keyword evidence="2" id="KW-1185">Reference proteome</keyword>
<protein>
    <submittedName>
        <fullName evidence="3">Secreted protein</fullName>
    </submittedName>
</protein>
<evidence type="ECO:0000313" key="2">
    <source>
        <dbReference type="Proteomes" id="UP000272942"/>
    </source>
</evidence>
<organism evidence="3">
    <name type="scientific">Echinostoma caproni</name>
    <dbReference type="NCBI Taxonomy" id="27848"/>
    <lineage>
        <taxon>Eukaryota</taxon>
        <taxon>Metazoa</taxon>
        <taxon>Spiralia</taxon>
        <taxon>Lophotrochozoa</taxon>
        <taxon>Platyhelminthes</taxon>
        <taxon>Trematoda</taxon>
        <taxon>Digenea</taxon>
        <taxon>Plagiorchiida</taxon>
        <taxon>Echinostomata</taxon>
        <taxon>Echinostomatoidea</taxon>
        <taxon>Echinostomatidae</taxon>
        <taxon>Echinostoma</taxon>
    </lineage>
</organism>
<dbReference type="EMBL" id="UZAN01018582">
    <property type="protein sequence ID" value="VDP49059.1"/>
    <property type="molecule type" value="Genomic_DNA"/>
</dbReference>
<sequence>MKNELICLVELITYAPIAASEMPSVVHAGKLAAFGECVNSPIAISHSHRSTREPSLCFPYEPEVNVPSTYTKM</sequence>
<accession>A0A183A4L6</accession>
<reference evidence="1 2" key="2">
    <citation type="submission" date="2018-11" db="EMBL/GenBank/DDBJ databases">
        <authorList>
            <consortium name="Pathogen Informatics"/>
        </authorList>
    </citation>
    <scope>NUCLEOTIDE SEQUENCE [LARGE SCALE GENOMIC DNA]</scope>
    <source>
        <strain evidence="1 2">Egypt</strain>
    </source>
</reference>
<evidence type="ECO:0000313" key="1">
    <source>
        <dbReference type="EMBL" id="VDP49059.1"/>
    </source>
</evidence>
<proteinExistence type="predicted"/>
<reference evidence="3" key="1">
    <citation type="submission" date="2016-06" db="UniProtKB">
        <authorList>
            <consortium name="WormBaseParasite"/>
        </authorList>
    </citation>
    <scope>IDENTIFICATION</scope>
</reference>
<gene>
    <name evidence="1" type="ORF">ECPE_LOCUS1901</name>
</gene>